<evidence type="ECO:0000313" key="1">
    <source>
        <dbReference type="EMBL" id="CAD2217897.1"/>
    </source>
</evidence>
<dbReference type="Proteomes" id="UP000515908">
    <property type="component" value="Chromosome 10"/>
</dbReference>
<proteinExistence type="predicted"/>
<dbReference type="VEuPathDB" id="TriTrypDB:ADEAN_000538300"/>
<dbReference type="AlphaFoldDB" id="A0A7G2CFU4"/>
<organism evidence="1 2">
    <name type="scientific">Angomonas deanei</name>
    <dbReference type="NCBI Taxonomy" id="59799"/>
    <lineage>
        <taxon>Eukaryota</taxon>
        <taxon>Discoba</taxon>
        <taxon>Euglenozoa</taxon>
        <taxon>Kinetoplastea</taxon>
        <taxon>Metakinetoplastina</taxon>
        <taxon>Trypanosomatida</taxon>
        <taxon>Trypanosomatidae</taxon>
        <taxon>Strigomonadinae</taxon>
        <taxon>Angomonas</taxon>
    </lineage>
</organism>
<dbReference type="OrthoDB" id="268934at2759"/>
<name>A0A7G2CFU4_9TRYP</name>
<keyword evidence="2" id="KW-1185">Reference proteome</keyword>
<dbReference type="EMBL" id="LR877154">
    <property type="protein sequence ID" value="CAD2217897.1"/>
    <property type="molecule type" value="Genomic_DNA"/>
</dbReference>
<sequence>MTTAFFTVVRYTELVESGNMEPAFEYLGDAVIYNTWLGVVEGKENVINFLRDNIRFLYYNKSMNDWKQVQHSLDPGLSLINGRPFSDAGYDSQGFAMFEREGKLSGYTGFTLSRESIRETVVVKGNKIMLVSLSKRM</sequence>
<accession>A0A7G2CFU4</accession>
<evidence type="ECO:0000313" key="2">
    <source>
        <dbReference type="Proteomes" id="UP000515908"/>
    </source>
</evidence>
<protein>
    <submittedName>
        <fullName evidence="1">Uncharacterized protein</fullName>
    </submittedName>
</protein>
<reference evidence="1 2" key="1">
    <citation type="submission" date="2020-08" db="EMBL/GenBank/DDBJ databases">
        <authorList>
            <person name="Newling K."/>
            <person name="Davey J."/>
            <person name="Forrester S."/>
        </authorList>
    </citation>
    <scope>NUCLEOTIDE SEQUENCE [LARGE SCALE GENOMIC DNA]</scope>
    <source>
        <strain evidence="2">Crithidia deanei Carvalho (ATCC PRA-265)</strain>
    </source>
</reference>
<gene>
    <name evidence="1" type="ORF">ADEAN_000538300</name>
</gene>